<gene>
    <name evidence="1" type="ORF">LCGC14_1261450</name>
</gene>
<feature type="non-terminal residue" evidence="1">
    <location>
        <position position="416"/>
    </location>
</feature>
<accession>A0A0F9L0J4</accession>
<proteinExistence type="predicted"/>
<name>A0A0F9L0J4_9ZZZZ</name>
<dbReference type="EMBL" id="LAZR01006996">
    <property type="protein sequence ID" value="KKM88174.1"/>
    <property type="molecule type" value="Genomic_DNA"/>
</dbReference>
<evidence type="ECO:0000313" key="1">
    <source>
        <dbReference type="EMBL" id="KKM88174.1"/>
    </source>
</evidence>
<dbReference type="AlphaFoldDB" id="A0A0F9L0J4"/>
<reference evidence="1" key="1">
    <citation type="journal article" date="2015" name="Nature">
        <title>Complex archaea that bridge the gap between prokaryotes and eukaryotes.</title>
        <authorList>
            <person name="Spang A."/>
            <person name="Saw J.H."/>
            <person name="Jorgensen S.L."/>
            <person name="Zaremba-Niedzwiedzka K."/>
            <person name="Martijn J."/>
            <person name="Lind A.E."/>
            <person name="van Eijk R."/>
            <person name="Schleper C."/>
            <person name="Guy L."/>
            <person name="Ettema T.J."/>
        </authorList>
    </citation>
    <scope>NUCLEOTIDE SEQUENCE</scope>
</reference>
<organism evidence="1">
    <name type="scientific">marine sediment metagenome</name>
    <dbReference type="NCBI Taxonomy" id="412755"/>
    <lineage>
        <taxon>unclassified sequences</taxon>
        <taxon>metagenomes</taxon>
        <taxon>ecological metagenomes</taxon>
    </lineage>
</organism>
<comment type="caution">
    <text evidence="1">The sequence shown here is derived from an EMBL/GenBank/DDBJ whole genome shotgun (WGS) entry which is preliminary data.</text>
</comment>
<protein>
    <submittedName>
        <fullName evidence="1">Uncharacterized protein</fullName>
    </submittedName>
</protein>
<sequence>MPNNLSVSNLATIYGCCGLFDLCADSDLMSLSFEGQQPFLDWVGWERTNVCLIKKNFITWVRPQLNDLGERSAGYIPDPCGPSNGVRWGECDFVLEDFALIRRHGPTRNATRADLKYCEQQPRYRLDGTPITSDAEFDMRLTVEAMIQDLKLMLINGNQATPGQFDGFQQLVANGYTDSKGRRCSSMDSLVIDWNANGMSGGPGITINGAAMPAVFDFIDTLLAAFRRVRDRILMAPQLSAQTMSVGDMVFVAPTFLLRCILDAYTCWSVCPGQEFNEANLNTYEARTFRNGLNGGMFNSGKIFLDNFEIPLMAYDWGMINGPTRADAYLLTGSVGPVKVISGQYNDLTSTPTNYPEANYSATDGGRLLTWLERDKTCVYRETEMQPRLLVWAPWAQVRFQDVGCHGPLGPLSHGL</sequence>